<dbReference type="GO" id="GO:0042626">
    <property type="term" value="F:ATPase-coupled transmembrane transporter activity"/>
    <property type="evidence" value="ECO:0007669"/>
    <property type="project" value="TreeGrafter"/>
</dbReference>
<gene>
    <name evidence="5" type="ORF">SAMN05660860_02144</name>
</gene>
<dbReference type="STRING" id="392333.SAMN05660860_02144"/>
<dbReference type="Pfam" id="PF00005">
    <property type="entry name" value="ABC_tran"/>
    <property type="match status" value="1"/>
</dbReference>
<reference evidence="5 6" key="1">
    <citation type="submission" date="2016-10" db="EMBL/GenBank/DDBJ databases">
        <authorList>
            <person name="de Groot N.N."/>
        </authorList>
    </citation>
    <scope>NUCLEOTIDE SEQUENCE [LARGE SCALE GENOMIC DNA]</scope>
    <source>
        <strain evidence="5 6">DSM 17813</strain>
    </source>
</reference>
<feature type="domain" description="ABC transporter" evidence="4">
    <location>
        <begin position="6"/>
        <end position="217"/>
    </location>
</feature>
<dbReference type="SUPFAM" id="SSF52540">
    <property type="entry name" value="P-loop containing nucleoside triphosphate hydrolases"/>
    <property type="match status" value="1"/>
</dbReference>
<dbReference type="GO" id="GO:0043190">
    <property type="term" value="C:ATP-binding cassette (ABC) transporter complex"/>
    <property type="evidence" value="ECO:0007669"/>
    <property type="project" value="TreeGrafter"/>
</dbReference>
<dbReference type="OrthoDB" id="9805130at2"/>
<dbReference type="RefSeq" id="WP_052445810.1">
    <property type="nucleotide sequence ID" value="NZ_FNGU01000004.1"/>
</dbReference>
<dbReference type="PANTHER" id="PTHR43553">
    <property type="entry name" value="HEAVY METAL TRANSPORTER"/>
    <property type="match status" value="1"/>
</dbReference>
<evidence type="ECO:0000256" key="1">
    <source>
        <dbReference type="ARBA" id="ARBA00022448"/>
    </source>
</evidence>
<evidence type="ECO:0000313" key="6">
    <source>
        <dbReference type="Proteomes" id="UP000182146"/>
    </source>
</evidence>
<dbReference type="GO" id="GO:0016887">
    <property type="term" value="F:ATP hydrolysis activity"/>
    <property type="evidence" value="ECO:0007669"/>
    <property type="project" value="InterPro"/>
</dbReference>
<keyword evidence="3 5" id="KW-0067">ATP-binding</keyword>
<dbReference type="InterPro" id="IPR003439">
    <property type="entry name" value="ABC_transporter-like_ATP-bd"/>
</dbReference>
<evidence type="ECO:0000259" key="4">
    <source>
        <dbReference type="PROSITE" id="PS50893"/>
    </source>
</evidence>
<dbReference type="GO" id="GO:0005524">
    <property type="term" value="F:ATP binding"/>
    <property type="evidence" value="ECO:0007669"/>
    <property type="project" value="UniProtKB-KW"/>
</dbReference>
<organism evidence="5 6">
    <name type="scientific">Geoalkalibacter ferrihydriticus</name>
    <dbReference type="NCBI Taxonomy" id="392333"/>
    <lineage>
        <taxon>Bacteria</taxon>
        <taxon>Pseudomonadati</taxon>
        <taxon>Thermodesulfobacteriota</taxon>
        <taxon>Desulfuromonadia</taxon>
        <taxon>Desulfuromonadales</taxon>
        <taxon>Geoalkalibacteraceae</taxon>
        <taxon>Geoalkalibacter</taxon>
    </lineage>
</organism>
<evidence type="ECO:0000313" key="5">
    <source>
        <dbReference type="EMBL" id="SDM22543.1"/>
    </source>
</evidence>
<keyword evidence="2" id="KW-0547">Nucleotide-binding</keyword>
<dbReference type="PROSITE" id="PS00211">
    <property type="entry name" value="ABC_TRANSPORTER_1"/>
    <property type="match status" value="1"/>
</dbReference>
<dbReference type="AlphaFoldDB" id="A0A1G9RH69"/>
<protein>
    <submittedName>
        <fullName evidence="5">Putative ABC transport system ATP-binding protein</fullName>
    </submittedName>
</protein>
<sequence>MLKPAIEINGLCVRIEAQQIISNLDLRLEEGQKITLMGRSGSGKSTLLRCLLGFMWPEAGTIRIFGQELTPQSIWQLRVHLAYVAQEPEMGKGKVRALLEQPFHFRANRNLHDNLQQVPALFERLHLASTLLDKDISQLSGGEKQRVALISALLLKRPILLLDEASSALDPRARDAVIDLLRSREDLSVLSVSHDQEWLGFSETTIDLDKAQDRGAA</sequence>
<dbReference type="Proteomes" id="UP000182146">
    <property type="component" value="Unassembled WGS sequence"/>
</dbReference>
<dbReference type="SMART" id="SM00382">
    <property type="entry name" value="AAA"/>
    <property type="match status" value="1"/>
</dbReference>
<evidence type="ECO:0000256" key="2">
    <source>
        <dbReference type="ARBA" id="ARBA00022741"/>
    </source>
</evidence>
<dbReference type="InterPro" id="IPR027417">
    <property type="entry name" value="P-loop_NTPase"/>
</dbReference>
<dbReference type="PROSITE" id="PS50893">
    <property type="entry name" value="ABC_TRANSPORTER_2"/>
    <property type="match status" value="1"/>
</dbReference>
<dbReference type="InterPro" id="IPR050095">
    <property type="entry name" value="ECF_ABC_transporter_ATP-bd"/>
</dbReference>
<accession>A0A1G9RH69</accession>
<dbReference type="Gene3D" id="3.40.50.300">
    <property type="entry name" value="P-loop containing nucleotide triphosphate hydrolases"/>
    <property type="match status" value="1"/>
</dbReference>
<dbReference type="InterPro" id="IPR017871">
    <property type="entry name" value="ABC_transporter-like_CS"/>
</dbReference>
<keyword evidence="1" id="KW-0813">Transport</keyword>
<dbReference type="EMBL" id="FNGU01000004">
    <property type="protein sequence ID" value="SDM22543.1"/>
    <property type="molecule type" value="Genomic_DNA"/>
</dbReference>
<proteinExistence type="predicted"/>
<name>A0A1G9RH69_9BACT</name>
<evidence type="ECO:0000256" key="3">
    <source>
        <dbReference type="ARBA" id="ARBA00022840"/>
    </source>
</evidence>
<dbReference type="InterPro" id="IPR003593">
    <property type="entry name" value="AAA+_ATPase"/>
</dbReference>